<dbReference type="PRINTS" id="PR00502">
    <property type="entry name" value="NUDIXFAMILY"/>
</dbReference>
<dbReference type="PANTHER" id="PTHR43736">
    <property type="entry name" value="ADP-RIBOSE PYROPHOSPHATASE"/>
    <property type="match status" value="1"/>
</dbReference>
<organism evidence="3">
    <name type="scientific">freshwater metagenome</name>
    <dbReference type="NCBI Taxonomy" id="449393"/>
    <lineage>
        <taxon>unclassified sequences</taxon>
        <taxon>metagenomes</taxon>
        <taxon>ecological metagenomes</taxon>
    </lineage>
</organism>
<dbReference type="InterPro" id="IPR015797">
    <property type="entry name" value="NUDIX_hydrolase-like_dom_sf"/>
</dbReference>
<evidence type="ECO:0000256" key="1">
    <source>
        <dbReference type="ARBA" id="ARBA00022801"/>
    </source>
</evidence>
<gene>
    <name evidence="3" type="ORF">UFOPK2086_00324</name>
</gene>
<dbReference type="PROSITE" id="PS51462">
    <property type="entry name" value="NUDIX"/>
    <property type="match status" value="1"/>
</dbReference>
<dbReference type="Gene3D" id="3.90.79.10">
    <property type="entry name" value="Nucleoside Triphosphate Pyrophosphohydrolase"/>
    <property type="match status" value="1"/>
</dbReference>
<protein>
    <submittedName>
        <fullName evidence="3">Unannotated protein</fullName>
    </submittedName>
</protein>
<reference evidence="3" key="1">
    <citation type="submission" date="2020-05" db="EMBL/GenBank/DDBJ databases">
        <authorList>
            <person name="Chiriac C."/>
            <person name="Salcher M."/>
            <person name="Ghai R."/>
            <person name="Kavagutti S V."/>
        </authorList>
    </citation>
    <scope>NUCLEOTIDE SEQUENCE</scope>
</reference>
<feature type="domain" description="Nudix hydrolase" evidence="2">
    <location>
        <begin position="64"/>
        <end position="195"/>
    </location>
</feature>
<dbReference type="SUPFAM" id="SSF55811">
    <property type="entry name" value="Nudix"/>
    <property type="match status" value="1"/>
</dbReference>
<accession>A0A6J6J1T2</accession>
<dbReference type="InterPro" id="IPR020084">
    <property type="entry name" value="NUDIX_hydrolase_CS"/>
</dbReference>
<dbReference type="InterPro" id="IPR000086">
    <property type="entry name" value="NUDIX_hydrolase_dom"/>
</dbReference>
<dbReference type="CDD" id="cd03674">
    <property type="entry name" value="NUDIX_Hydrolase"/>
    <property type="match status" value="1"/>
</dbReference>
<dbReference type="PROSITE" id="PS00893">
    <property type="entry name" value="NUDIX_BOX"/>
    <property type="match status" value="1"/>
</dbReference>
<dbReference type="Pfam" id="PF00293">
    <property type="entry name" value="NUDIX"/>
    <property type="match status" value="1"/>
</dbReference>
<dbReference type="EMBL" id="CAEZVQ010000023">
    <property type="protein sequence ID" value="CAB4631007.1"/>
    <property type="molecule type" value="Genomic_DNA"/>
</dbReference>
<dbReference type="AlphaFoldDB" id="A0A6J6J1T2"/>
<keyword evidence="1" id="KW-0378">Hydrolase</keyword>
<dbReference type="GO" id="GO:0016787">
    <property type="term" value="F:hydrolase activity"/>
    <property type="evidence" value="ECO:0007669"/>
    <property type="project" value="UniProtKB-KW"/>
</dbReference>
<sequence length="197" mass="21451">MVCHVWVGNVVWHSRDVHNNADIAHILAVLSTRVPVDERERESIATFLAIVPTLTEPYDEEMGLVHVTASAIVVSDAGDKVALHLHKRLGMWLQPGGHIDAGETPAQGALREAEEETGLPVRHEKGDGVFVHVDVHAGPKGHTHHDLRYVIRAPEVPMNPAEGESPDARWFTWDEALEIADVGLHGGLVATKALLGL</sequence>
<dbReference type="PANTHER" id="PTHR43736:SF1">
    <property type="entry name" value="DIHYDRONEOPTERIN TRIPHOSPHATE DIPHOSPHATASE"/>
    <property type="match status" value="1"/>
</dbReference>
<proteinExistence type="predicted"/>
<name>A0A6J6J1T2_9ZZZZ</name>
<evidence type="ECO:0000313" key="3">
    <source>
        <dbReference type="EMBL" id="CAB4631007.1"/>
    </source>
</evidence>
<evidence type="ECO:0000259" key="2">
    <source>
        <dbReference type="PROSITE" id="PS51462"/>
    </source>
</evidence>
<dbReference type="InterPro" id="IPR020476">
    <property type="entry name" value="Nudix_hydrolase"/>
</dbReference>